<name>A0A645HCF6_9ZZZZ</name>
<reference evidence="1" key="1">
    <citation type="submission" date="2019-08" db="EMBL/GenBank/DDBJ databases">
        <authorList>
            <person name="Kucharzyk K."/>
            <person name="Murdoch R.W."/>
            <person name="Higgins S."/>
            <person name="Loffler F."/>
        </authorList>
    </citation>
    <scope>NUCLEOTIDE SEQUENCE</scope>
</reference>
<protein>
    <submittedName>
        <fullName evidence="1">Uncharacterized protein</fullName>
    </submittedName>
</protein>
<dbReference type="AlphaFoldDB" id="A0A645HCF6"/>
<sequence>MHQRLVPVLIQQTHQRDVAHHKHHHDDIFLARLKHHVFQLSIDHPHVAELGHDGGQRGFQAAVVLAVA</sequence>
<accession>A0A645HCF6</accession>
<gene>
    <name evidence="1" type="ORF">SDC9_183714</name>
</gene>
<dbReference type="EMBL" id="VSSQ01090203">
    <property type="protein sequence ID" value="MPN36206.1"/>
    <property type="molecule type" value="Genomic_DNA"/>
</dbReference>
<comment type="caution">
    <text evidence="1">The sequence shown here is derived from an EMBL/GenBank/DDBJ whole genome shotgun (WGS) entry which is preliminary data.</text>
</comment>
<proteinExistence type="predicted"/>
<evidence type="ECO:0000313" key="1">
    <source>
        <dbReference type="EMBL" id="MPN36206.1"/>
    </source>
</evidence>
<organism evidence="1">
    <name type="scientific">bioreactor metagenome</name>
    <dbReference type="NCBI Taxonomy" id="1076179"/>
    <lineage>
        <taxon>unclassified sequences</taxon>
        <taxon>metagenomes</taxon>
        <taxon>ecological metagenomes</taxon>
    </lineage>
</organism>